<feature type="compositionally biased region" description="Pro residues" evidence="1">
    <location>
        <begin position="25"/>
        <end position="35"/>
    </location>
</feature>
<accession>A0A6P6RZA9</accession>
<evidence type="ECO:0000256" key="1">
    <source>
        <dbReference type="SAM" id="MobiDB-lite"/>
    </source>
</evidence>
<dbReference type="Proteomes" id="UP000515125">
    <property type="component" value="Unplaced"/>
</dbReference>
<reference evidence="3" key="1">
    <citation type="submission" date="2025-08" db="UniProtKB">
        <authorList>
            <consortium name="RefSeq"/>
        </authorList>
    </citation>
    <scope>IDENTIFICATION</scope>
</reference>
<evidence type="ECO:0000313" key="3">
    <source>
        <dbReference type="RefSeq" id="XP_026193271.1"/>
    </source>
</evidence>
<feature type="region of interest" description="Disordered" evidence="1">
    <location>
        <begin position="1"/>
        <end position="54"/>
    </location>
</feature>
<feature type="region of interest" description="Disordered" evidence="1">
    <location>
        <begin position="66"/>
        <end position="216"/>
    </location>
</feature>
<sequence>MVEESDANRSTGIFAGFGKTGSPVSSPPPLSPSPQKPNSSTERNQRASAANALRVQQLDEFIDVDSTDWAWAPESDWEEDQRNTQVSSQPNDLEEEDKDESYTHKGSGVVPEWQLQRQHQEGSALTNVRGDSQNQSVQSTVPGNLRRPAAGFPSLPLFSSWEETPQEQQEDEGNLLEDGHAAGQAQDRPQAEKQTGPLQTQQQPLGNEDDASLKRRRRQFINAALAAAQAAAATFFDSASSPDSGSAPDDPDERLDLQQINQQVENLVNDFLNPRRATPSGNTSRSSGTGLRAASVDYADLEAPTDAEMQTHIDHQKDRAQKQLHLQQLVHTQGRGWEQRDLIAQMPSAAWGPLPSPQRPFSIGCRSGSMLRLRAL</sequence>
<feature type="region of interest" description="Disordered" evidence="1">
    <location>
        <begin position="268"/>
        <end position="291"/>
    </location>
</feature>
<organism evidence="2 3">
    <name type="scientific">Cyclospora cayetanensis</name>
    <dbReference type="NCBI Taxonomy" id="88456"/>
    <lineage>
        <taxon>Eukaryota</taxon>
        <taxon>Sar</taxon>
        <taxon>Alveolata</taxon>
        <taxon>Apicomplexa</taxon>
        <taxon>Conoidasida</taxon>
        <taxon>Coccidia</taxon>
        <taxon>Eucoccidiorida</taxon>
        <taxon>Eimeriorina</taxon>
        <taxon>Eimeriidae</taxon>
        <taxon>Cyclospora</taxon>
    </lineage>
</organism>
<gene>
    <name evidence="3" type="primary">LOC34620665</name>
</gene>
<feature type="compositionally biased region" description="Polar residues" evidence="1">
    <location>
        <begin position="115"/>
        <end position="142"/>
    </location>
</feature>
<feature type="compositionally biased region" description="Polar residues" evidence="1">
    <location>
        <begin position="279"/>
        <end position="289"/>
    </location>
</feature>
<keyword evidence="2" id="KW-1185">Reference proteome</keyword>
<protein>
    <submittedName>
        <fullName evidence="3">Uncharacterized protein LOC34620665</fullName>
    </submittedName>
</protein>
<evidence type="ECO:0000313" key="2">
    <source>
        <dbReference type="Proteomes" id="UP000515125"/>
    </source>
</evidence>
<proteinExistence type="predicted"/>
<name>A0A6P6RZA9_9EIME</name>
<dbReference type="RefSeq" id="XP_026193271.1">
    <property type="nucleotide sequence ID" value="XM_026337486.1"/>
</dbReference>
<dbReference type="AlphaFoldDB" id="A0A6P6RZA9"/>
<feature type="compositionally biased region" description="Low complexity" evidence="1">
    <location>
        <begin position="194"/>
        <end position="206"/>
    </location>
</feature>
<feature type="compositionally biased region" description="Acidic residues" evidence="1">
    <location>
        <begin position="164"/>
        <end position="175"/>
    </location>
</feature>
<dbReference type="GeneID" id="34620665"/>